<protein>
    <submittedName>
        <fullName evidence="1">Uncharacterized protein</fullName>
    </submittedName>
</protein>
<dbReference type="EMBL" id="BAAAPE010000032">
    <property type="protein sequence ID" value="GAA2105314.1"/>
    <property type="molecule type" value="Genomic_DNA"/>
</dbReference>
<proteinExistence type="predicted"/>
<evidence type="ECO:0000313" key="1">
    <source>
        <dbReference type="EMBL" id="GAA2105314.1"/>
    </source>
</evidence>
<reference evidence="1 2" key="1">
    <citation type="journal article" date="2019" name="Int. J. Syst. Evol. Microbiol.">
        <title>The Global Catalogue of Microorganisms (GCM) 10K type strain sequencing project: providing services to taxonomists for standard genome sequencing and annotation.</title>
        <authorList>
            <consortium name="The Broad Institute Genomics Platform"/>
            <consortium name="The Broad Institute Genome Sequencing Center for Infectious Disease"/>
            <person name="Wu L."/>
            <person name="Ma J."/>
        </authorList>
    </citation>
    <scope>NUCLEOTIDE SEQUENCE [LARGE SCALE GENOMIC DNA]</scope>
    <source>
        <strain evidence="1 2">JCM 15478</strain>
    </source>
</reference>
<name>A0ABN2X602_9ACTN</name>
<accession>A0ABN2X602</accession>
<organism evidence="1 2">
    <name type="scientific">Streptomyces albiaxialis</name>
    <dbReference type="NCBI Taxonomy" id="329523"/>
    <lineage>
        <taxon>Bacteria</taxon>
        <taxon>Bacillati</taxon>
        <taxon>Actinomycetota</taxon>
        <taxon>Actinomycetes</taxon>
        <taxon>Kitasatosporales</taxon>
        <taxon>Streptomycetaceae</taxon>
        <taxon>Streptomyces</taxon>
    </lineage>
</organism>
<sequence>MRLNHALPPDGNTGADLDVTPADKRAAARYLERELGPAAVRKGAQAITASSALFGTSNTARGALRGWDTRKGLDFCQERWEEAWQNVCNHFHREINALGGTAKLFEGEEHRKVHDFTSIARSEGKSRVNDL</sequence>
<dbReference type="Proteomes" id="UP001500016">
    <property type="component" value="Unassembled WGS sequence"/>
</dbReference>
<keyword evidence="2" id="KW-1185">Reference proteome</keyword>
<comment type="caution">
    <text evidence="1">The sequence shown here is derived from an EMBL/GenBank/DDBJ whole genome shotgun (WGS) entry which is preliminary data.</text>
</comment>
<gene>
    <name evidence="1" type="ORF">GCM10009801_81600</name>
</gene>
<evidence type="ECO:0000313" key="2">
    <source>
        <dbReference type="Proteomes" id="UP001500016"/>
    </source>
</evidence>